<feature type="chain" id="PRO_5022706905" evidence="2">
    <location>
        <begin position="27"/>
        <end position="259"/>
    </location>
</feature>
<feature type="region of interest" description="Disordered" evidence="1">
    <location>
        <begin position="50"/>
        <end position="71"/>
    </location>
</feature>
<dbReference type="Proteomes" id="UP000315010">
    <property type="component" value="Unassembled WGS sequence"/>
</dbReference>
<gene>
    <name evidence="3" type="ORF">CA13_67610</name>
</gene>
<keyword evidence="4" id="KW-1185">Reference proteome</keyword>
<organism evidence="3 4">
    <name type="scientific">Novipirellula herctigrandis</name>
    <dbReference type="NCBI Taxonomy" id="2527986"/>
    <lineage>
        <taxon>Bacteria</taxon>
        <taxon>Pseudomonadati</taxon>
        <taxon>Planctomycetota</taxon>
        <taxon>Planctomycetia</taxon>
        <taxon>Pirellulales</taxon>
        <taxon>Pirellulaceae</taxon>
        <taxon>Novipirellula</taxon>
    </lineage>
</organism>
<keyword evidence="2" id="KW-0732">Signal</keyword>
<name>A0A5C5YN43_9BACT</name>
<feature type="region of interest" description="Disordered" evidence="1">
    <location>
        <begin position="214"/>
        <end position="259"/>
    </location>
</feature>
<reference evidence="3 4" key="1">
    <citation type="submission" date="2019-02" db="EMBL/GenBank/DDBJ databases">
        <title>Deep-cultivation of Planctomycetes and their phenomic and genomic characterization uncovers novel biology.</title>
        <authorList>
            <person name="Wiegand S."/>
            <person name="Jogler M."/>
            <person name="Boedeker C."/>
            <person name="Pinto D."/>
            <person name="Vollmers J."/>
            <person name="Rivas-Marin E."/>
            <person name="Kohn T."/>
            <person name="Peeters S.H."/>
            <person name="Heuer A."/>
            <person name="Rast P."/>
            <person name="Oberbeckmann S."/>
            <person name="Bunk B."/>
            <person name="Jeske O."/>
            <person name="Meyerdierks A."/>
            <person name="Storesund J.E."/>
            <person name="Kallscheuer N."/>
            <person name="Luecker S."/>
            <person name="Lage O.M."/>
            <person name="Pohl T."/>
            <person name="Merkel B.J."/>
            <person name="Hornburger P."/>
            <person name="Mueller R.-W."/>
            <person name="Bruemmer F."/>
            <person name="Labrenz M."/>
            <person name="Spormann A.M."/>
            <person name="Op Den Camp H."/>
            <person name="Overmann J."/>
            <person name="Amann R."/>
            <person name="Jetten M.S.M."/>
            <person name="Mascher T."/>
            <person name="Medema M.H."/>
            <person name="Devos D.P."/>
            <person name="Kaster A.-K."/>
            <person name="Ovreas L."/>
            <person name="Rohde M."/>
            <person name="Galperin M.Y."/>
            <person name="Jogler C."/>
        </authorList>
    </citation>
    <scope>NUCLEOTIDE SEQUENCE [LARGE SCALE GENOMIC DNA]</scope>
    <source>
        <strain evidence="3 4">CA13</strain>
    </source>
</reference>
<dbReference type="RefSeq" id="WP_146404066.1">
    <property type="nucleotide sequence ID" value="NZ_SJPJ01000002.1"/>
</dbReference>
<sequence precursor="true">MPNIAKFTTAVFALVLLSLTSTQAIADWNCVCGTTVHVNYPTTCPVCSRSLPNQPSPTPPPYTPPYTPPGAPDSSGVTLGVKIYNAGPRVMVQSVMPNTPAQGLLFPNDQLVKGAFRDAQSGQVQRVQIYSPSDVTRLKTLAGAGQRVALQVFRPTTGTRNFFVNFAAPGGAPVTRTYQVQVNGHTETRTRSVSQSAAAATITEDSTGEAAALLGGGGPGGNAPILDHQGPNQPPSQGGVLPPSQGGIGESAADLLNGN</sequence>
<dbReference type="AlphaFoldDB" id="A0A5C5YN43"/>
<protein>
    <submittedName>
        <fullName evidence="3">Uncharacterized protein</fullName>
    </submittedName>
</protein>
<dbReference type="EMBL" id="SJPJ01000002">
    <property type="protein sequence ID" value="TWT76269.1"/>
    <property type="molecule type" value="Genomic_DNA"/>
</dbReference>
<evidence type="ECO:0000256" key="1">
    <source>
        <dbReference type="SAM" id="MobiDB-lite"/>
    </source>
</evidence>
<comment type="caution">
    <text evidence="3">The sequence shown here is derived from an EMBL/GenBank/DDBJ whole genome shotgun (WGS) entry which is preliminary data.</text>
</comment>
<evidence type="ECO:0000313" key="4">
    <source>
        <dbReference type="Proteomes" id="UP000315010"/>
    </source>
</evidence>
<dbReference type="SUPFAM" id="SSF50156">
    <property type="entry name" value="PDZ domain-like"/>
    <property type="match status" value="1"/>
</dbReference>
<feature type="signal peptide" evidence="2">
    <location>
        <begin position="1"/>
        <end position="26"/>
    </location>
</feature>
<evidence type="ECO:0000313" key="3">
    <source>
        <dbReference type="EMBL" id="TWT76269.1"/>
    </source>
</evidence>
<feature type="compositionally biased region" description="Pro residues" evidence="1">
    <location>
        <begin position="54"/>
        <end position="71"/>
    </location>
</feature>
<evidence type="ECO:0000256" key="2">
    <source>
        <dbReference type="SAM" id="SignalP"/>
    </source>
</evidence>
<proteinExistence type="predicted"/>
<dbReference type="InterPro" id="IPR036034">
    <property type="entry name" value="PDZ_sf"/>
</dbReference>
<accession>A0A5C5YN43</accession>